<accession>A0A8E0RQF9</accession>
<evidence type="ECO:0000313" key="2">
    <source>
        <dbReference type="Proteomes" id="UP000728185"/>
    </source>
</evidence>
<evidence type="ECO:0000313" key="1">
    <source>
        <dbReference type="EMBL" id="KAA0184864.1"/>
    </source>
</evidence>
<sequence>MQVRKPSHVGFDYGIARSCTVSWNRCDGYKQCWNEWHFHFPIFAPRTVGQSVAKASGRKYAFAESTNRLSGKE</sequence>
<reference evidence="1" key="1">
    <citation type="submission" date="2019-05" db="EMBL/GenBank/DDBJ databases">
        <title>Annotation for the trematode Fasciolopsis buski.</title>
        <authorList>
            <person name="Choi Y.-J."/>
        </authorList>
    </citation>
    <scope>NUCLEOTIDE SEQUENCE</scope>
    <source>
        <strain evidence="1">HT</strain>
        <tissue evidence="1">Whole worm</tissue>
    </source>
</reference>
<protein>
    <submittedName>
        <fullName evidence="1">Uncharacterized protein</fullName>
    </submittedName>
</protein>
<organism evidence="1 2">
    <name type="scientific">Fasciolopsis buskii</name>
    <dbReference type="NCBI Taxonomy" id="27845"/>
    <lineage>
        <taxon>Eukaryota</taxon>
        <taxon>Metazoa</taxon>
        <taxon>Spiralia</taxon>
        <taxon>Lophotrochozoa</taxon>
        <taxon>Platyhelminthes</taxon>
        <taxon>Trematoda</taxon>
        <taxon>Digenea</taxon>
        <taxon>Plagiorchiida</taxon>
        <taxon>Echinostomata</taxon>
        <taxon>Echinostomatoidea</taxon>
        <taxon>Fasciolidae</taxon>
        <taxon>Fasciolopsis</taxon>
    </lineage>
</organism>
<dbReference type="AlphaFoldDB" id="A0A8E0RQF9"/>
<comment type="caution">
    <text evidence="1">The sequence shown here is derived from an EMBL/GenBank/DDBJ whole genome shotgun (WGS) entry which is preliminary data.</text>
</comment>
<keyword evidence="2" id="KW-1185">Reference proteome</keyword>
<gene>
    <name evidence="1" type="ORF">FBUS_06616</name>
</gene>
<dbReference type="EMBL" id="LUCM01010854">
    <property type="protein sequence ID" value="KAA0184864.1"/>
    <property type="molecule type" value="Genomic_DNA"/>
</dbReference>
<name>A0A8E0RQF9_9TREM</name>
<dbReference type="Proteomes" id="UP000728185">
    <property type="component" value="Unassembled WGS sequence"/>
</dbReference>
<proteinExistence type="predicted"/>